<organism evidence="1 2">
    <name type="scientific">Nezara viridula</name>
    <name type="common">Southern green stink bug</name>
    <name type="synonym">Cimex viridulus</name>
    <dbReference type="NCBI Taxonomy" id="85310"/>
    <lineage>
        <taxon>Eukaryota</taxon>
        <taxon>Metazoa</taxon>
        <taxon>Ecdysozoa</taxon>
        <taxon>Arthropoda</taxon>
        <taxon>Hexapoda</taxon>
        <taxon>Insecta</taxon>
        <taxon>Pterygota</taxon>
        <taxon>Neoptera</taxon>
        <taxon>Paraneoptera</taxon>
        <taxon>Hemiptera</taxon>
        <taxon>Heteroptera</taxon>
        <taxon>Panheteroptera</taxon>
        <taxon>Pentatomomorpha</taxon>
        <taxon>Pentatomoidea</taxon>
        <taxon>Pentatomidae</taxon>
        <taxon>Pentatominae</taxon>
        <taxon>Nezara</taxon>
    </lineage>
</organism>
<reference evidence="1" key="1">
    <citation type="submission" date="2022-01" db="EMBL/GenBank/DDBJ databases">
        <authorList>
            <person name="King R."/>
        </authorList>
    </citation>
    <scope>NUCLEOTIDE SEQUENCE</scope>
</reference>
<proteinExistence type="predicted"/>
<protein>
    <submittedName>
        <fullName evidence="1">Uncharacterized protein</fullName>
    </submittedName>
</protein>
<sequence>MCHELVQHTNSSLQSAEKTKVIDLQCPHRSKLALNRVEETLKRALEGEDHVYIKVSLFLKLETLQSVEHPAVWLSFIPCVIPSRNIYPS</sequence>
<evidence type="ECO:0000313" key="1">
    <source>
        <dbReference type="EMBL" id="CAH1405567.1"/>
    </source>
</evidence>
<keyword evidence="2" id="KW-1185">Reference proteome</keyword>
<dbReference type="Proteomes" id="UP001152798">
    <property type="component" value="Chromosome 6"/>
</dbReference>
<name>A0A9P0MX06_NEZVI</name>
<accession>A0A9P0MX06</accession>
<dbReference type="OrthoDB" id="10542720at2759"/>
<dbReference type="AlphaFoldDB" id="A0A9P0MX06"/>
<evidence type="ECO:0000313" key="2">
    <source>
        <dbReference type="Proteomes" id="UP001152798"/>
    </source>
</evidence>
<gene>
    <name evidence="1" type="ORF">NEZAVI_LOCUS13749</name>
</gene>
<dbReference type="EMBL" id="OV725082">
    <property type="protein sequence ID" value="CAH1405567.1"/>
    <property type="molecule type" value="Genomic_DNA"/>
</dbReference>